<sequence length="554" mass="61073">MVSVKFRSAAPEKNNGFTGETSGDSSGSDPTSTLKLDGQYILSDWRRRQPAGYLESLRRPRHTIRLHWEVEKPGLDSGLIASTVAEQSFVDQFHLEADYLSASQKANRLSNITSMVHIGSLPGAIVAFLCSERIGILWTFRQCCLMWIIGSIVFITSRDLGQVYAGRFIMGLGIGQFGVMAPIYLGEVAPREIRGMLVGLYGMSEYLGIMIGYFSIWGASIHIPDSSAKQWVIPQSVQIMWAGLLLIASLLCEESPRFLCRKDRPLAALQSLARLWNVSPLDPGIHVEVSNVKIQLKLEREVASRSGLIGVLKELFGTKSHLKRIAFVFILQCLGEWSGPNSVTTYAPELFGLFGIQGQSQKLFTTAVFGAVKFVFALISAVFLIDYLGRRKTLYIGLVLQVIALTYDSIFLTIFSSLSGQSQDDPAVRHAAIGAIVMIYFIGIGWALGWNSIQYLITAESFPLGVRIAGVTLVTLWHYANRIGISKATTLMLLDHDSLTPKGTFWFFTGMSLLGLLFTWCFLPETAGKGLEETNELYTGDRGGTTPHDQKAAN</sequence>
<dbReference type="SUPFAM" id="SSF103473">
    <property type="entry name" value="MFS general substrate transporter"/>
    <property type="match status" value="1"/>
</dbReference>
<evidence type="ECO:0000256" key="8">
    <source>
        <dbReference type="SAM" id="MobiDB-lite"/>
    </source>
</evidence>
<keyword evidence="4 9" id="KW-0812">Transmembrane</keyword>
<dbReference type="PRINTS" id="PR00171">
    <property type="entry name" value="SUGRTRNSPORT"/>
</dbReference>
<feature type="transmembrane region" description="Helical" evidence="9">
    <location>
        <begin position="198"/>
        <end position="219"/>
    </location>
</feature>
<dbReference type="PROSITE" id="PS00216">
    <property type="entry name" value="SUGAR_TRANSPORT_1"/>
    <property type="match status" value="1"/>
</dbReference>
<proteinExistence type="inferred from homology"/>
<keyword evidence="6 9" id="KW-0472">Membrane</keyword>
<evidence type="ECO:0000256" key="2">
    <source>
        <dbReference type="ARBA" id="ARBA00010992"/>
    </source>
</evidence>
<accession>A0A146F131</accession>
<dbReference type="PANTHER" id="PTHR48022">
    <property type="entry name" value="PLASTIDIC GLUCOSE TRANSPORTER 4"/>
    <property type="match status" value="1"/>
</dbReference>
<reference evidence="11 12" key="1">
    <citation type="journal article" date="2016" name="DNA Res.">
        <title>Genome sequence of Aspergillus luchuensis NBRC 4314.</title>
        <authorList>
            <person name="Yamada O."/>
            <person name="Machida M."/>
            <person name="Hosoyama A."/>
            <person name="Goto M."/>
            <person name="Takahashi T."/>
            <person name="Futagami T."/>
            <person name="Yamagata Y."/>
            <person name="Takeuchi M."/>
            <person name="Kobayashi T."/>
            <person name="Koike H."/>
            <person name="Abe K."/>
            <person name="Asai K."/>
            <person name="Arita M."/>
            <person name="Fujita N."/>
            <person name="Fukuda K."/>
            <person name="Higa K."/>
            <person name="Horikawa H."/>
            <person name="Ishikawa T."/>
            <person name="Jinno K."/>
            <person name="Kato Y."/>
            <person name="Kirimura K."/>
            <person name="Mizutani O."/>
            <person name="Nakasone K."/>
            <person name="Sano M."/>
            <person name="Shiraishi Y."/>
            <person name="Tsukahara M."/>
            <person name="Gomi K."/>
        </authorList>
    </citation>
    <scope>NUCLEOTIDE SEQUENCE [LARGE SCALE GENOMIC DNA]</scope>
    <source>
        <strain evidence="11 12">RIB 2604</strain>
    </source>
</reference>
<dbReference type="GO" id="GO:0016020">
    <property type="term" value="C:membrane"/>
    <property type="evidence" value="ECO:0007669"/>
    <property type="project" value="UniProtKB-SubCell"/>
</dbReference>
<evidence type="ECO:0000256" key="3">
    <source>
        <dbReference type="ARBA" id="ARBA00022448"/>
    </source>
</evidence>
<reference evidence="12" key="2">
    <citation type="submission" date="2016-02" db="EMBL/GenBank/DDBJ databases">
        <title>Genome sequencing of Aspergillus luchuensis NBRC 4314.</title>
        <authorList>
            <person name="Yamada O."/>
        </authorList>
    </citation>
    <scope>NUCLEOTIDE SEQUENCE [LARGE SCALE GENOMIC DNA]</scope>
    <source>
        <strain evidence="12">RIB 2604</strain>
    </source>
</reference>
<dbReference type="Pfam" id="PF00083">
    <property type="entry name" value="Sugar_tr"/>
    <property type="match status" value="1"/>
</dbReference>
<feature type="transmembrane region" description="Helical" evidence="9">
    <location>
        <begin position="427"/>
        <end position="450"/>
    </location>
</feature>
<dbReference type="InterPro" id="IPR020846">
    <property type="entry name" value="MFS_dom"/>
</dbReference>
<dbReference type="PANTHER" id="PTHR48022:SF8">
    <property type="entry name" value="MAJOR FACILITATOR SUPERFAMILY (MFS) PROFILE DOMAIN-CONTAINING PROTEIN-RELATED"/>
    <property type="match status" value="1"/>
</dbReference>
<evidence type="ECO:0000259" key="10">
    <source>
        <dbReference type="PROSITE" id="PS50850"/>
    </source>
</evidence>
<dbReference type="InterPro" id="IPR005828">
    <property type="entry name" value="MFS_sugar_transport-like"/>
</dbReference>
<dbReference type="InterPro" id="IPR005829">
    <property type="entry name" value="Sugar_transporter_CS"/>
</dbReference>
<comment type="caution">
    <text evidence="11">The sequence shown here is derived from an EMBL/GenBank/DDBJ whole genome shotgun (WGS) entry which is preliminary data.</text>
</comment>
<feature type="transmembrane region" description="Helical" evidence="9">
    <location>
        <begin position="363"/>
        <end position="387"/>
    </location>
</feature>
<evidence type="ECO:0000256" key="7">
    <source>
        <dbReference type="RuleBase" id="RU003346"/>
    </source>
</evidence>
<evidence type="ECO:0000256" key="4">
    <source>
        <dbReference type="ARBA" id="ARBA00022692"/>
    </source>
</evidence>
<evidence type="ECO:0000256" key="1">
    <source>
        <dbReference type="ARBA" id="ARBA00004141"/>
    </source>
</evidence>
<dbReference type="Proteomes" id="UP000075230">
    <property type="component" value="Unassembled WGS sequence"/>
</dbReference>
<dbReference type="InterPro" id="IPR003663">
    <property type="entry name" value="Sugar/inositol_transpt"/>
</dbReference>
<dbReference type="VEuPathDB" id="FungiDB:ASPFODRAFT_203166"/>
<feature type="transmembrane region" description="Helical" evidence="9">
    <location>
        <begin position="168"/>
        <end position="186"/>
    </location>
</feature>
<feature type="transmembrane region" description="Helical" evidence="9">
    <location>
        <begin position="462"/>
        <end position="480"/>
    </location>
</feature>
<organism evidence="11 12">
    <name type="scientific">Aspergillus kawachii</name>
    <name type="common">White koji mold</name>
    <name type="synonym">Aspergillus awamori var. kawachi</name>
    <dbReference type="NCBI Taxonomy" id="1069201"/>
    <lineage>
        <taxon>Eukaryota</taxon>
        <taxon>Fungi</taxon>
        <taxon>Dikarya</taxon>
        <taxon>Ascomycota</taxon>
        <taxon>Pezizomycotina</taxon>
        <taxon>Eurotiomycetes</taxon>
        <taxon>Eurotiomycetidae</taxon>
        <taxon>Eurotiales</taxon>
        <taxon>Aspergillaceae</taxon>
        <taxon>Aspergillus</taxon>
        <taxon>Aspergillus subgen. Circumdati</taxon>
    </lineage>
</organism>
<evidence type="ECO:0000256" key="6">
    <source>
        <dbReference type="ARBA" id="ARBA00023136"/>
    </source>
</evidence>
<dbReference type="InterPro" id="IPR036259">
    <property type="entry name" value="MFS_trans_sf"/>
</dbReference>
<feature type="domain" description="Major facilitator superfamily (MFS) profile" evidence="10">
    <location>
        <begin position="62"/>
        <end position="527"/>
    </location>
</feature>
<evidence type="ECO:0000313" key="12">
    <source>
        <dbReference type="Proteomes" id="UP000075230"/>
    </source>
</evidence>
<dbReference type="PROSITE" id="PS50850">
    <property type="entry name" value="MFS"/>
    <property type="match status" value="1"/>
</dbReference>
<feature type="region of interest" description="Disordered" evidence="8">
    <location>
        <begin position="535"/>
        <end position="554"/>
    </location>
</feature>
<dbReference type="Gene3D" id="1.20.1250.20">
    <property type="entry name" value="MFS general substrate transporter like domains"/>
    <property type="match status" value="1"/>
</dbReference>
<comment type="similarity">
    <text evidence="2 7">Belongs to the major facilitator superfamily. Sugar transporter (TC 2.A.1.1) family.</text>
</comment>
<feature type="transmembrane region" description="Helical" evidence="9">
    <location>
        <begin position="135"/>
        <end position="156"/>
    </location>
</feature>
<keyword evidence="5 9" id="KW-1133">Transmembrane helix</keyword>
<dbReference type="PROSITE" id="PS00217">
    <property type="entry name" value="SUGAR_TRANSPORT_2"/>
    <property type="match status" value="1"/>
</dbReference>
<feature type="compositionally biased region" description="Low complexity" evidence="8">
    <location>
        <begin position="16"/>
        <end position="33"/>
    </location>
</feature>
<protein>
    <submittedName>
        <fullName evidence="11">Quinate permease</fullName>
    </submittedName>
</protein>
<evidence type="ECO:0000256" key="9">
    <source>
        <dbReference type="SAM" id="Phobius"/>
    </source>
</evidence>
<dbReference type="EMBL" id="BCWF01000006">
    <property type="protein sequence ID" value="GAT19936.1"/>
    <property type="molecule type" value="Genomic_DNA"/>
</dbReference>
<dbReference type="AlphaFoldDB" id="A0A146F131"/>
<feature type="transmembrane region" description="Helical" evidence="9">
    <location>
        <begin position="394"/>
        <end position="415"/>
    </location>
</feature>
<feature type="transmembrane region" description="Helical" evidence="9">
    <location>
        <begin position="505"/>
        <end position="523"/>
    </location>
</feature>
<keyword evidence="3 7" id="KW-0813">Transport</keyword>
<evidence type="ECO:0000256" key="5">
    <source>
        <dbReference type="ARBA" id="ARBA00022989"/>
    </source>
</evidence>
<feature type="region of interest" description="Disordered" evidence="8">
    <location>
        <begin position="1"/>
        <end position="33"/>
    </location>
</feature>
<evidence type="ECO:0000313" key="11">
    <source>
        <dbReference type="EMBL" id="GAT19936.1"/>
    </source>
</evidence>
<dbReference type="NCBIfam" id="TIGR00879">
    <property type="entry name" value="SP"/>
    <property type="match status" value="1"/>
</dbReference>
<comment type="subcellular location">
    <subcellularLocation>
        <location evidence="1">Membrane</location>
        <topology evidence="1">Multi-pass membrane protein</topology>
    </subcellularLocation>
</comment>
<dbReference type="InterPro" id="IPR050360">
    <property type="entry name" value="MFS_Sugar_Transporters"/>
</dbReference>
<feature type="transmembrane region" description="Helical" evidence="9">
    <location>
        <begin position="231"/>
        <end position="251"/>
    </location>
</feature>
<name>A0A146F131_ASPKA</name>
<gene>
    <name evidence="11" type="ORF">RIB2604_00605190</name>
</gene>
<dbReference type="GO" id="GO:0005351">
    <property type="term" value="F:carbohydrate:proton symporter activity"/>
    <property type="evidence" value="ECO:0007669"/>
    <property type="project" value="TreeGrafter"/>
</dbReference>